<evidence type="ECO:0000313" key="1">
    <source>
        <dbReference type="EMBL" id="KHN49011.1"/>
    </source>
</evidence>
<dbReference type="Proteomes" id="UP000053555">
    <property type="component" value="Unassembled WGS sequence"/>
</dbReference>
<protein>
    <submittedName>
        <fullName evidence="1">Uncharacterized protein</fullName>
    </submittedName>
</protein>
<proteinExistence type="predicted"/>
<dbReference type="EMBL" id="KN639253">
    <property type="protein sequence ID" value="KHN49011.1"/>
    <property type="molecule type" value="Genomic_DNA"/>
</dbReference>
<accession>A0A0B2SQN0</accession>
<name>A0A0B2SQN0_GLYSO</name>
<sequence length="42" mass="4719">MQSSTPAIVDDVFNFLMTLQSEEGSNFAEKLNDVVLLNTRMI</sequence>
<organism evidence="1">
    <name type="scientific">Glycine soja</name>
    <name type="common">Wild soybean</name>
    <dbReference type="NCBI Taxonomy" id="3848"/>
    <lineage>
        <taxon>Eukaryota</taxon>
        <taxon>Viridiplantae</taxon>
        <taxon>Streptophyta</taxon>
        <taxon>Embryophyta</taxon>
        <taxon>Tracheophyta</taxon>
        <taxon>Spermatophyta</taxon>
        <taxon>Magnoliopsida</taxon>
        <taxon>eudicotyledons</taxon>
        <taxon>Gunneridae</taxon>
        <taxon>Pentapetalae</taxon>
        <taxon>rosids</taxon>
        <taxon>fabids</taxon>
        <taxon>Fabales</taxon>
        <taxon>Fabaceae</taxon>
        <taxon>Papilionoideae</taxon>
        <taxon>50 kb inversion clade</taxon>
        <taxon>NPAAA clade</taxon>
        <taxon>indigoferoid/millettioid clade</taxon>
        <taxon>Phaseoleae</taxon>
        <taxon>Glycine</taxon>
        <taxon>Glycine subgen. Soja</taxon>
    </lineage>
</organism>
<gene>
    <name evidence="1" type="ORF">glysoja_045393</name>
</gene>
<reference evidence="1" key="1">
    <citation type="submission" date="2014-07" db="EMBL/GenBank/DDBJ databases">
        <title>Identification of a novel salt tolerance gene in wild soybean by whole-genome sequencing.</title>
        <authorList>
            <person name="Lam H.-M."/>
            <person name="Qi X."/>
            <person name="Li M.-W."/>
            <person name="Liu X."/>
            <person name="Xie M."/>
            <person name="Ni M."/>
            <person name="Xu X."/>
        </authorList>
    </citation>
    <scope>NUCLEOTIDE SEQUENCE [LARGE SCALE GENOMIC DNA]</scope>
    <source>
        <tissue evidence="1">Root</tissue>
    </source>
</reference>
<dbReference type="AlphaFoldDB" id="A0A0B2SQN0"/>